<accession>A0A0D2I0U2</accession>
<dbReference type="VEuPathDB" id="FungiDB:Z519_02191"/>
<organism evidence="2 3">
    <name type="scientific">Cladophialophora bantiana (strain ATCC 10958 / CBS 173.52 / CDC B-1940 / NIH 8579)</name>
    <name type="common">Xylohypha bantiana</name>
    <dbReference type="NCBI Taxonomy" id="1442370"/>
    <lineage>
        <taxon>Eukaryota</taxon>
        <taxon>Fungi</taxon>
        <taxon>Dikarya</taxon>
        <taxon>Ascomycota</taxon>
        <taxon>Pezizomycotina</taxon>
        <taxon>Eurotiomycetes</taxon>
        <taxon>Chaetothyriomycetidae</taxon>
        <taxon>Chaetothyriales</taxon>
        <taxon>Herpotrichiellaceae</taxon>
        <taxon>Cladophialophora</taxon>
    </lineage>
</organism>
<feature type="transmembrane region" description="Helical" evidence="1">
    <location>
        <begin position="270"/>
        <end position="291"/>
    </location>
</feature>
<sequence>MPSTLHNTPMAKEASSQGLLAKFFGISADEHGDSQWRPDSTAGFEVIGLGLSRTGTTSLREALTMLGFGPVHHGVEIYRRPDHRERVIEFMHWLNQHPRESETASHEMKKRLRALTRGYRSTMDAPMCDLIPEVVATYPDAKFILTVRDSEESWWCSWNESIGHQLGTGPRRFLYRCLISSVHLLRRMDDLCQEIRIRLERNWGSISPRMYRLHNQRVHELVPQERLLEYNVKDGWGPLCAFLDVEVPDRPFPRLNEGANIKAIYVGHQLFGAATWAFYLGLVVGAVYLAAKHRNPSAFLQSALKWIGLRSE</sequence>
<protein>
    <recommendedName>
        <fullName evidence="4">NAD dependent epimerase/dehydratase</fullName>
    </recommendedName>
</protein>
<dbReference type="EMBL" id="KN846982">
    <property type="protein sequence ID" value="KIW96800.1"/>
    <property type="molecule type" value="Genomic_DNA"/>
</dbReference>
<dbReference type="InterPro" id="IPR027417">
    <property type="entry name" value="P-loop_NTPase"/>
</dbReference>
<dbReference type="RefSeq" id="XP_016623469.1">
    <property type="nucleotide sequence ID" value="XM_016759948.1"/>
</dbReference>
<dbReference type="Pfam" id="PF17784">
    <property type="entry name" value="Sulfotransfer_4"/>
    <property type="match status" value="1"/>
</dbReference>
<keyword evidence="1" id="KW-0812">Transmembrane</keyword>
<proteinExistence type="predicted"/>
<evidence type="ECO:0000313" key="3">
    <source>
        <dbReference type="Proteomes" id="UP000053789"/>
    </source>
</evidence>
<dbReference type="HOGENOM" id="CLU_061199_2_1_1"/>
<dbReference type="GeneID" id="27695119"/>
<dbReference type="InterPro" id="IPR040632">
    <property type="entry name" value="Sulfotransfer_4"/>
</dbReference>
<evidence type="ECO:0000313" key="2">
    <source>
        <dbReference type="EMBL" id="KIW96800.1"/>
    </source>
</evidence>
<name>A0A0D2I0U2_CLAB1</name>
<gene>
    <name evidence="2" type="ORF">Z519_02191</name>
</gene>
<keyword evidence="3" id="KW-1185">Reference proteome</keyword>
<evidence type="ECO:0008006" key="4">
    <source>
        <dbReference type="Google" id="ProtNLM"/>
    </source>
</evidence>
<dbReference type="Proteomes" id="UP000053789">
    <property type="component" value="Unassembled WGS sequence"/>
</dbReference>
<keyword evidence="1" id="KW-0472">Membrane</keyword>
<reference evidence="2" key="1">
    <citation type="submission" date="2015-01" db="EMBL/GenBank/DDBJ databases">
        <title>The Genome Sequence of Cladophialophora bantiana CBS 173.52.</title>
        <authorList>
            <consortium name="The Broad Institute Genomics Platform"/>
            <person name="Cuomo C."/>
            <person name="de Hoog S."/>
            <person name="Gorbushina A."/>
            <person name="Stielow B."/>
            <person name="Teixiera M."/>
            <person name="Abouelleil A."/>
            <person name="Chapman S.B."/>
            <person name="Priest M."/>
            <person name="Young S.K."/>
            <person name="Wortman J."/>
            <person name="Nusbaum C."/>
            <person name="Birren B."/>
        </authorList>
    </citation>
    <scope>NUCLEOTIDE SEQUENCE [LARGE SCALE GENOMIC DNA]</scope>
    <source>
        <strain evidence="2">CBS 173.52</strain>
    </source>
</reference>
<dbReference type="SUPFAM" id="SSF52540">
    <property type="entry name" value="P-loop containing nucleoside triphosphate hydrolases"/>
    <property type="match status" value="1"/>
</dbReference>
<dbReference type="PANTHER" id="PTHR36978:SF4">
    <property type="entry name" value="P-LOOP CONTAINING NUCLEOSIDE TRIPHOSPHATE HYDROLASE PROTEIN"/>
    <property type="match status" value="1"/>
</dbReference>
<dbReference type="Gene3D" id="3.40.50.300">
    <property type="entry name" value="P-loop containing nucleotide triphosphate hydrolases"/>
    <property type="match status" value="1"/>
</dbReference>
<dbReference type="OrthoDB" id="408152at2759"/>
<evidence type="ECO:0000256" key="1">
    <source>
        <dbReference type="SAM" id="Phobius"/>
    </source>
</evidence>
<dbReference type="AlphaFoldDB" id="A0A0D2I0U2"/>
<dbReference type="PANTHER" id="PTHR36978">
    <property type="entry name" value="P-LOOP CONTAINING NUCLEOTIDE TRIPHOSPHATE HYDROLASE"/>
    <property type="match status" value="1"/>
</dbReference>
<keyword evidence="1" id="KW-1133">Transmembrane helix</keyword>